<sequence>MSKALIAVNAGSATLKFRAYSPDGRTLLARGMVDRFGMDGSTLELDAGSQHQRLQLAGSSRDEAIGAVLNLLADLSLQPLAVAHRVVHGGADYQTPVVLTAEVLDDLAALIPLAPLHQPVSLAVMSAFARLDAQLTQIACFDTAFHCGQPTIATRFGIARHWHDAGIRRYGFHGLSYASIARHLPELGLADARVVVLHLGSGASACALHAGQSVASSMGFSALDGLMMGSRPGNLDPEVVLYWMEHAGMDVAAVRQELYKKSGLLGVSGGLSADMRELLASKEDAAREAVELFCYRAAREVASLATAMRGLDAIVFTAGIGERSPEVRTRILKQLAWLGFEADLAANLSHATRLTAAGSPRHAYVVATDEEGEMARQAAALLAGDVEL</sequence>
<feature type="site" description="Transition state stabilizer" evidence="9">
    <location>
        <position position="173"/>
    </location>
</feature>
<dbReference type="GO" id="GO:0008776">
    <property type="term" value="F:acetate kinase activity"/>
    <property type="evidence" value="ECO:0007669"/>
    <property type="project" value="UniProtKB-EC"/>
</dbReference>
<evidence type="ECO:0000256" key="4">
    <source>
        <dbReference type="ARBA" id="ARBA00022723"/>
    </source>
</evidence>
<dbReference type="PANTHER" id="PTHR21060">
    <property type="entry name" value="ACETATE KINASE"/>
    <property type="match status" value="1"/>
</dbReference>
<protein>
    <recommendedName>
        <fullName evidence="9">Acetate kinase</fullName>
        <ecNumber evidence="9">2.7.2.1</ecNumber>
    </recommendedName>
    <alternativeName>
        <fullName evidence="9">Acetokinase</fullName>
    </alternativeName>
</protein>
<gene>
    <name evidence="9" type="primary">ackA</name>
    <name evidence="11" type="ORF">ABNW52_12075</name>
</gene>
<feature type="site" description="Transition state stabilizer" evidence="9">
    <location>
        <position position="231"/>
    </location>
</feature>
<evidence type="ECO:0000313" key="12">
    <source>
        <dbReference type="Proteomes" id="UP001433638"/>
    </source>
</evidence>
<evidence type="ECO:0000256" key="10">
    <source>
        <dbReference type="RuleBase" id="RU003835"/>
    </source>
</evidence>
<dbReference type="Pfam" id="PF00871">
    <property type="entry name" value="Acetate_kinase"/>
    <property type="match status" value="1"/>
</dbReference>
<feature type="binding site" evidence="9">
    <location>
        <position position="370"/>
    </location>
    <ligand>
        <name>Mg(2+)</name>
        <dbReference type="ChEBI" id="CHEBI:18420"/>
    </ligand>
</feature>
<feature type="binding site" evidence="9">
    <location>
        <position position="16"/>
    </location>
    <ligand>
        <name>ATP</name>
        <dbReference type="ChEBI" id="CHEBI:30616"/>
    </ligand>
</feature>
<keyword evidence="6 9" id="KW-0418">Kinase</keyword>
<dbReference type="PROSITE" id="PS01076">
    <property type="entry name" value="ACETATE_KINASE_2"/>
    <property type="match status" value="1"/>
</dbReference>
<feature type="binding site" evidence="9">
    <location>
        <begin position="274"/>
        <end position="276"/>
    </location>
    <ligand>
        <name>ATP</name>
        <dbReference type="ChEBI" id="CHEBI:30616"/>
    </ligand>
</feature>
<dbReference type="InterPro" id="IPR000890">
    <property type="entry name" value="Aliphatic_acid_kin_short-chain"/>
</dbReference>
<dbReference type="EMBL" id="JBEFLD010000006">
    <property type="protein sequence ID" value="MEQ6291349.1"/>
    <property type="molecule type" value="Genomic_DNA"/>
</dbReference>
<comment type="similarity">
    <text evidence="1 9 10">Belongs to the acetokinase family.</text>
</comment>
<keyword evidence="3 9" id="KW-0808">Transferase</keyword>
<comment type="caution">
    <text evidence="9">Lacks conserved residue(s) required for the propagation of feature annotation.</text>
</comment>
<feature type="binding site" evidence="9">
    <location>
        <position position="85"/>
    </location>
    <ligand>
        <name>substrate</name>
    </ligand>
</feature>
<dbReference type="RefSeq" id="WP_349588092.1">
    <property type="nucleotide sequence ID" value="NZ_JBEFLD010000006.1"/>
</dbReference>
<comment type="catalytic activity">
    <reaction evidence="9">
        <text>acetate + ATP = acetyl phosphate + ADP</text>
        <dbReference type="Rhea" id="RHEA:11352"/>
        <dbReference type="ChEBI" id="CHEBI:22191"/>
        <dbReference type="ChEBI" id="CHEBI:30089"/>
        <dbReference type="ChEBI" id="CHEBI:30616"/>
        <dbReference type="ChEBI" id="CHEBI:456216"/>
        <dbReference type="EC" id="2.7.2.1"/>
    </reaction>
</comment>
<feature type="binding site" evidence="9">
    <location>
        <begin position="198"/>
        <end position="202"/>
    </location>
    <ligand>
        <name>ATP</name>
        <dbReference type="ChEBI" id="CHEBI:30616"/>
    </ligand>
</feature>
<evidence type="ECO:0000256" key="6">
    <source>
        <dbReference type="ARBA" id="ARBA00022777"/>
    </source>
</evidence>
<comment type="subunit">
    <text evidence="9">Homodimer.</text>
</comment>
<dbReference type="EC" id="2.7.2.1" evidence="9"/>
<feature type="binding site" evidence="9">
    <location>
        <position position="9"/>
    </location>
    <ligand>
        <name>Mg(2+)</name>
        <dbReference type="ChEBI" id="CHEBI:18420"/>
    </ligand>
</feature>
<keyword evidence="4 9" id="KW-0479">Metal-binding</keyword>
<proteinExistence type="inferred from homology"/>
<evidence type="ECO:0000256" key="3">
    <source>
        <dbReference type="ARBA" id="ARBA00022679"/>
    </source>
</evidence>
<reference evidence="11" key="1">
    <citation type="submission" date="2024-06" db="EMBL/GenBank/DDBJ databases">
        <title>Genome sequence of Vogesella sp. MAHUQ-64.</title>
        <authorList>
            <person name="Huq M.A."/>
        </authorList>
    </citation>
    <scope>NUCLEOTIDE SEQUENCE</scope>
    <source>
        <strain evidence="11">MAHUQ-64</strain>
    </source>
</reference>
<dbReference type="InterPro" id="IPR004372">
    <property type="entry name" value="Ac/propionate_kinase"/>
</dbReference>
<evidence type="ECO:0000256" key="2">
    <source>
        <dbReference type="ARBA" id="ARBA00022490"/>
    </source>
</evidence>
<dbReference type="InterPro" id="IPR023865">
    <property type="entry name" value="Aliphatic_acid_kinase_CS"/>
</dbReference>
<comment type="function">
    <text evidence="9">Catalyzes the formation of acetyl phosphate from acetate and ATP. Can also catalyze the reverse reaction.</text>
</comment>
<evidence type="ECO:0000256" key="1">
    <source>
        <dbReference type="ARBA" id="ARBA00008748"/>
    </source>
</evidence>
<keyword evidence="12" id="KW-1185">Reference proteome</keyword>
<comment type="subcellular location">
    <subcellularLocation>
        <location evidence="9">Cytoplasm</location>
    </subcellularLocation>
</comment>
<dbReference type="SUPFAM" id="SSF53067">
    <property type="entry name" value="Actin-like ATPase domain"/>
    <property type="match status" value="2"/>
</dbReference>
<evidence type="ECO:0000256" key="7">
    <source>
        <dbReference type="ARBA" id="ARBA00022840"/>
    </source>
</evidence>
<dbReference type="NCBIfam" id="TIGR00016">
    <property type="entry name" value="ackA"/>
    <property type="match status" value="1"/>
</dbReference>
<comment type="caution">
    <text evidence="11">The sequence shown here is derived from an EMBL/GenBank/DDBJ whole genome shotgun (WGS) entry which is preliminary data.</text>
</comment>
<evidence type="ECO:0000313" key="11">
    <source>
        <dbReference type="EMBL" id="MEQ6291349.1"/>
    </source>
</evidence>
<name>A0ABV1M543_9NEIS</name>
<comment type="pathway">
    <text evidence="9">Metabolic intermediate biosynthesis; acetyl-CoA biosynthesis; acetyl-CoA from acetate: step 1/2.</text>
</comment>
<dbReference type="InterPro" id="IPR043129">
    <property type="entry name" value="ATPase_NBD"/>
</dbReference>
<organism evidence="11 12">
    <name type="scientific">Vogesella oryzagri</name>
    <dbReference type="NCBI Taxonomy" id="3160864"/>
    <lineage>
        <taxon>Bacteria</taxon>
        <taxon>Pseudomonadati</taxon>
        <taxon>Pseudomonadota</taxon>
        <taxon>Betaproteobacteria</taxon>
        <taxon>Neisseriales</taxon>
        <taxon>Chromobacteriaceae</taxon>
        <taxon>Vogesella</taxon>
    </lineage>
</organism>
<keyword evidence="7 9" id="KW-0067">ATP-binding</keyword>
<dbReference type="HAMAP" id="MF_00020">
    <property type="entry name" value="Acetate_kinase"/>
    <property type="match status" value="1"/>
</dbReference>
<dbReference type="Proteomes" id="UP001433638">
    <property type="component" value="Unassembled WGS sequence"/>
</dbReference>
<keyword evidence="2 9" id="KW-0963">Cytoplasm</keyword>
<accession>A0ABV1M543</accession>
<keyword evidence="5 9" id="KW-0547">Nucleotide-binding</keyword>
<dbReference type="PRINTS" id="PR00471">
    <property type="entry name" value="ACETATEKNASE"/>
</dbReference>
<dbReference type="PIRSF" id="PIRSF000722">
    <property type="entry name" value="Acetate_prop_kin"/>
    <property type="match status" value="1"/>
</dbReference>
<dbReference type="Gene3D" id="3.30.420.40">
    <property type="match status" value="2"/>
</dbReference>
<feature type="active site" description="Proton donor/acceptor" evidence="9">
    <location>
        <position position="142"/>
    </location>
</feature>
<comment type="cofactor">
    <cofactor evidence="9">
        <name>Mg(2+)</name>
        <dbReference type="ChEBI" id="CHEBI:18420"/>
    </cofactor>
    <cofactor evidence="9">
        <name>Mn(2+)</name>
        <dbReference type="ChEBI" id="CHEBI:29035"/>
    </cofactor>
    <text evidence="9">Mg(2+). Can also accept Mn(2+).</text>
</comment>
<evidence type="ECO:0000256" key="5">
    <source>
        <dbReference type="ARBA" id="ARBA00022741"/>
    </source>
</evidence>
<dbReference type="PANTHER" id="PTHR21060:SF21">
    <property type="entry name" value="ACETATE KINASE"/>
    <property type="match status" value="1"/>
</dbReference>
<keyword evidence="8 9" id="KW-0460">Magnesium</keyword>
<evidence type="ECO:0000256" key="8">
    <source>
        <dbReference type="ARBA" id="ARBA00022842"/>
    </source>
</evidence>
<evidence type="ECO:0000256" key="9">
    <source>
        <dbReference type="HAMAP-Rule" id="MF_00020"/>
    </source>
</evidence>